<organism evidence="3 4">
    <name type="scientific">Sulfuritalea hydrogenivorans sk43H</name>
    <dbReference type="NCBI Taxonomy" id="1223802"/>
    <lineage>
        <taxon>Bacteria</taxon>
        <taxon>Pseudomonadati</taxon>
        <taxon>Pseudomonadota</taxon>
        <taxon>Betaproteobacteria</taxon>
        <taxon>Nitrosomonadales</taxon>
        <taxon>Sterolibacteriaceae</taxon>
        <taxon>Sulfuritalea</taxon>
    </lineage>
</organism>
<dbReference type="InterPro" id="IPR052340">
    <property type="entry name" value="RNase_Y/CdgJ"/>
</dbReference>
<evidence type="ECO:0000256" key="1">
    <source>
        <dbReference type="SAM" id="MobiDB-lite"/>
    </source>
</evidence>
<dbReference type="STRING" id="1223802.SUTH_00057"/>
<dbReference type="PROSITE" id="PS51833">
    <property type="entry name" value="HDOD"/>
    <property type="match status" value="1"/>
</dbReference>
<feature type="region of interest" description="Disordered" evidence="1">
    <location>
        <begin position="1"/>
        <end position="42"/>
    </location>
</feature>
<evidence type="ECO:0000259" key="2">
    <source>
        <dbReference type="PROSITE" id="PS51833"/>
    </source>
</evidence>
<dbReference type="Gene3D" id="1.10.3210.10">
    <property type="entry name" value="Hypothetical protein af1432"/>
    <property type="match status" value="1"/>
</dbReference>
<feature type="domain" description="HDOD" evidence="2">
    <location>
        <begin position="238"/>
        <end position="425"/>
    </location>
</feature>
<sequence>MGFIGRLFGQRRSPQINDDPFGRAPKPLPPDAPSFTAPPRETPPVVLQRDEIIDAKTRIAGYRFAARVPDSPHRPHARATLDVLRANNIAAFAERRLALIPVQPLDWLNLDFRSLIGPRTTFLLEWSDDPAHIDHWRDAAMSIRSAGARVALAMADSPSANDCLGTLVDLLLIDFSAYALPGFEQAVASLRQRHPQLELLVENVGSWPERRYCVSLGAAYCAGSFTVCPDEEQQTGEISQSRLVLIEMLNLLRRDADLADIATLAKRDPGVTVKVVAMANSPLLGLPQPVTSIDQAIMVLGREQLYRWLSIGVFRAGTGSPRDEVLLELALSRGRFLELIGHGRHGKAECDELFLVGLLSLLDSLLGVPMARVVEHMHLSAAMRDVLLQSEGPLGRYLMLAIAVEKGRVEAVDRLATQLAIPLAEIETASAEALTWADEALRLGA</sequence>
<name>W0SAJ0_9PROT</name>
<dbReference type="InterPro" id="IPR013976">
    <property type="entry name" value="HDOD"/>
</dbReference>
<dbReference type="SUPFAM" id="SSF109604">
    <property type="entry name" value="HD-domain/PDEase-like"/>
    <property type="match status" value="1"/>
</dbReference>
<proteinExistence type="predicted"/>
<dbReference type="EMBL" id="AP012547">
    <property type="protein sequence ID" value="BAO27877.1"/>
    <property type="molecule type" value="Genomic_DNA"/>
</dbReference>
<accession>W0SAJ0</accession>
<keyword evidence="4" id="KW-1185">Reference proteome</keyword>
<protein>
    <submittedName>
        <fullName evidence="3">Putative signal transduction protein containing EAL and modified HD-GYP domains</fullName>
    </submittedName>
</protein>
<gene>
    <name evidence="3" type="ORF">SUTH_00057</name>
</gene>
<evidence type="ECO:0000313" key="3">
    <source>
        <dbReference type="EMBL" id="BAO27877.1"/>
    </source>
</evidence>
<dbReference type="AlphaFoldDB" id="W0SAJ0"/>
<dbReference type="RefSeq" id="WP_041096182.1">
    <property type="nucleotide sequence ID" value="NZ_AP012547.1"/>
</dbReference>
<dbReference type="Proteomes" id="UP000031637">
    <property type="component" value="Chromosome"/>
</dbReference>
<dbReference type="Pfam" id="PF08668">
    <property type="entry name" value="HDOD"/>
    <property type="match status" value="1"/>
</dbReference>
<dbReference type="KEGG" id="shd:SUTH_00057"/>
<reference evidence="3 4" key="1">
    <citation type="journal article" date="2014" name="Syst. Appl. Microbiol.">
        <title>Complete genomes of freshwater sulfur oxidizers Sulfuricella denitrificans skB26 and Sulfuritalea hydrogenivorans sk43H: genetic insights into the sulfur oxidation pathway of betaproteobacteria.</title>
        <authorList>
            <person name="Watanabe T."/>
            <person name="Kojima H."/>
            <person name="Fukui M."/>
        </authorList>
    </citation>
    <scope>NUCLEOTIDE SEQUENCE [LARGE SCALE GENOMIC DNA]</scope>
    <source>
        <strain evidence="3">DSM22779</strain>
    </source>
</reference>
<evidence type="ECO:0000313" key="4">
    <source>
        <dbReference type="Proteomes" id="UP000031637"/>
    </source>
</evidence>
<dbReference type="PANTHER" id="PTHR33525">
    <property type="match status" value="1"/>
</dbReference>
<dbReference type="HOGENOM" id="CLU_044951_1_1_4"/>
<dbReference type="PANTHER" id="PTHR33525:SF4">
    <property type="entry name" value="CYCLIC DI-GMP PHOSPHODIESTERASE CDGJ"/>
    <property type="match status" value="1"/>
</dbReference>